<dbReference type="InterPro" id="IPR026960">
    <property type="entry name" value="RVT-Znf"/>
</dbReference>
<organism evidence="2 3">
    <name type="scientific">Acorus calamus</name>
    <name type="common">Sweet flag</name>
    <dbReference type="NCBI Taxonomy" id="4465"/>
    <lineage>
        <taxon>Eukaryota</taxon>
        <taxon>Viridiplantae</taxon>
        <taxon>Streptophyta</taxon>
        <taxon>Embryophyta</taxon>
        <taxon>Tracheophyta</taxon>
        <taxon>Spermatophyta</taxon>
        <taxon>Magnoliopsida</taxon>
        <taxon>Liliopsida</taxon>
        <taxon>Acoraceae</taxon>
        <taxon>Acorus</taxon>
    </lineage>
</organism>
<dbReference type="PANTHER" id="PTHR47723:SF23">
    <property type="entry name" value="REVERSE TRANSCRIPTASE-LIKE PROTEIN"/>
    <property type="match status" value="1"/>
</dbReference>
<name>A0AAV9EUW3_ACOCL</name>
<protein>
    <recommendedName>
        <fullName evidence="1">RNase H type-1 domain-containing protein</fullName>
    </recommendedName>
</protein>
<dbReference type="InterPro" id="IPR036397">
    <property type="entry name" value="RNaseH_sf"/>
</dbReference>
<feature type="domain" description="RNase H type-1" evidence="1">
    <location>
        <begin position="173"/>
        <end position="306"/>
    </location>
</feature>
<dbReference type="SUPFAM" id="SSF53098">
    <property type="entry name" value="Ribonuclease H-like"/>
    <property type="match status" value="1"/>
</dbReference>
<dbReference type="Pfam" id="PF13456">
    <property type="entry name" value="RVT_3"/>
    <property type="match status" value="1"/>
</dbReference>
<dbReference type="InterPro" id="IPR002156">
    <property type="entry name" value="RNaseH_domain"/>
</dbReference>
<accession>A0AAV9EUW3</accession>
<dbReference type="GO" id="GO:0003676">
    <property type="term" value="F:nucleic acid binding"/>
    <property type="evidence" value="ECO:0007669"/>
    <property type="project" value="InterPro"/>
</dbReference>
<dbReference type="Pfam" id="PF13966">
    <property type="entry name" value="zf-RVT"/>
    <property type="match status" value="1"/>
</dbReference>
<evidence type="ECO:0000313" key="2">
    <source>
        <dbReference type="EMBL" id="KAK1316739.1"/>
    </source>
</evidence>
<dbReference type="EMBL" id="JAUJYO010000005">
    <property type="protein sequence ID" value="KAK1316739.1"/>
    <property type="molecule type" value="Genomic_DNA"/>
</dbReference>
<dbReference type="GO" id="GO:0004523">
    <property type="term" value="F:RNA-DNA hybrid ribonuclease activity"/>
    <property type="evidence" value="ECO:0007669"/>
    <property type="project" value="InterPro"/>
</dbReference>
<evidence type="ECO:0000259" key="1">
    <source>
        <dbReference type="PROSITE" id="PS50879"/>
    </source>
</evidence>
<evidence type="ECO:0000313" key="3">
    <source>
        <dbReference type="Proteomes" id="UP001180020"/>
    </source>
</evidence>
<dbReference type="PROSITE" id="PS50879">
    <property type="entry name" value="RNASE_H_1"/>
    <property type="match status" value="1"/>
</dbReference>
<dbReference type="Gene3D" id="3.30.420.10">
    <property type="entry name" value="Ribonuclease H-like superfamily/Ribonuclease H"/>
    <property type="match status" value="1"/>
</dbReference>
<keyword evidence="3" id="KW-1185">Reference proteome</keyword>
<reference evidence="2" key="1">
    <citation type="journal article" date="2023" name="Nat. Commun.">
        <title>Diploid and tetraploid genomes of Acorus and the evolution of monocots.</title>
        <authorList>
            <person name="Ma L."/>
            <person name="Liu K.W."/>
            <person name="Li Z."/>
            <person name="Hsiao Y.Y."/>
            <person name="Qi Y."/>
            <person name="Fu T."/>
            <person name="Tang G.D."/>
            <person name="Zhang D."/>
            <person name="Sun W.H."/>
            <person name="Liu D.K."/>
            <person name="Li Y."/>
            <person name="Chen G.Z."/>
            <person name="Liu X.D."/>
            <person name="Liao X.Y."/>
            <person name="Jiang Y.T."/>
            <person name="Yu X."/>
            <person name="Hao Y."/>
            <person name="Huang J."/>
            <person name="Zhao X.W."/>
            <person name="Ke S."/>
            <person name="Chen Y.Y."/>
            <person name="Wu W.L."/>
            <person name="Hsu J.L."/>
            <person name="Lin Y.F."/>
            <person name="Huang M.D."/>
            <person name="Li C.Y."/>
            <person name="Huang L."/>
            <person name="Wang Z.W."/>
            <person name="Zhao X."/>
            <person name="Zhong W.Y."/>
            <person name="Peng D.H."/>
            <person name="Ahmad S."/>
            <person name="Lan S."/>
            <person name="Zhang J.S."/>
            <person name="Tsai W.C."/>
            <person name="Van de Peer Y."/>
            <person name="Liu Z.J."/>
        </authorList>
    </citation>
    <scope>NUCLEOTIDE SEQUENCE</scope>
    <source>
        <strain evidence="2">CP</strain>
    </source>
</reference>
<dbReference type="InterPro" id="IPR044730">
    <property type="entry name" value="RNase_H-like_dom_plant"/>
</dbReference>
<dbReference type="InterPro" id="IPR012337">
    <property type="entry name" value="RNaseH-like_sf"/>
</dbReference>
<dbReference type="AlphaFoldDB" id="A0AAV9EUW3"/>
<sequence>MFLWRAAHQRTPTDAWATRRGFSLASRCSLCHSCQETEQHIFFSCSAVAPVWTTIEGWLQAAPPRPLPLLEALHLWVKTVNLPKKGKLISKMIFLLCLFELWNARNDSKYNNVPPNPSFLSNKVRKNICEAIAVQGSRWRLDSCTAALLTSLGLPSVPSPPNPPVEVIWSKPDPPWVKLNVDGASHGNPGPSGAGGVFRDHQATFLLGFSCNTSHNTNTFTEFYGLFRGISIWFETHPHFQGSIWIESDSTLVVNTIKGLVSANTQVQPFVLHTLKLLDLLREWKITHIFREGNRSADKLASLGLGLPSETIFDRPPTALAHFLNEDANEVPQFRFPKS</sequence>
<comment type="caution">
    <text evidence="2">The sequence shown here is derived from an EMBL/GenBank/DDBJ whole genome shotgun (WGS) entry which is preliminary data.</text>
</comment>
<dbReference type="Proteomes" id="UP001180020">
    <property type="component" value="Unassembled WGS sequence"/>
</dbReference>
<proteinExistence type="predicted"/>
<reference evidence="2" key="2">
    <citation type="submission" date="2023-06" db="EMBL/GenBank/DDBJ databases">
        <authorList>
            <person name="Ma L."/>
            <person name="Liu K.-W."/>
            <person name="Li Z."/>
            <person name="Hsiao Y.-Y."/>
            <person name="Qi Y."/>
            <person name="Fu T."/>
            <person name="Tang G."/>
            <person name="Zhang D."/>
            <person name="Sun W.-H."/>
            <person name="Liu D.-K."/>
            <person name="Li Y."/>
            <person name="Chen G.-Z."/>
            <person name="Liu X.-D."/>
            <person name="Liao X.-Y."/>
            <person name="Jiang Y.-T."/>
            <person name="Yu X."/>
            <person name="Hao Y."/>
            <person name="Huang J."/>
            <person name="Zhao X.-W."/>
            <person name="Ke S."/>
            <person name="Chen Y.-Y."/>
            <person name="Wu W.-L."/>
            <person name="Hsu J.-L."/>
            <person name="Lin Y.-F."/>
            <person name="Huang M.-D."/>
            <person name="Li C.-Y."/>
            <person name="Huang L."/>
            <person name="Wang Z.-W."/>
            <person name="Zhao X."/>
            <person name="Zhong W.-Y."/>
            <person name="Peng D.-H."/>
            <person name="Ahmad S."/>
            <person name="Lan S."/>
            <person name="Zhang J.-S."/>
            <person name="Tsai W.-C."/>
            <person name="Van De Peer Y."/>
            <person name="Liu Z.-J."/>
        </authorList>
    </citation>
    <scope>NUCLEOTIDE SEQUENCE</scope>
    <source>
        <strain evidence="2">CP</strain>
        <tissue evidence="2">Leaves</tissue>
    </source>
</reference>
<dbReference type="CDD" id="cd06222">
    <property type="entry name" value="RNase_H_like"/>
    <property type="match status" value="1"/>
</dbReference>
<gene>
    <name evidence="2" type="ORF">QJS10_CPA05g00003</name>
</gene>
<dbReference type="PANTHER" id="PTHR47723">
    <property type="entry name" value="OS05G0353850 PROTEIN"/>
    <property type="match status" value="1"/>
</dbReference>
<dbReference type="InterPro" id="IPR053151">
    <property type="entry name" value="RNase_H-like"/>
</dbReference>